<dbReference type="GO" id="GO:0030490">
    <property type="term" value="P:maturation of SSU-rRNA"/>
    <property type="evidence" value="ECO:0007669"/>
    <property type="project" value="TreeGrafter"/>
</dbReference>
<name>A0A103YA29_CYNCS</name>
<keyword evidence="9" id="KW-1185">Reference proteome</keyword>
<evidence type="ECO:0000256" key="7">
    <source>
        <dbReference type="SAM" id="MobiDB-lite"/>
    </source>
</evidence>
<sequence>MVKVSRVASNNDSANKKKKNKKKINPNAIAMKVKAPAAKPNPFETIWSRRKFDILGKKRKGEERRIGLARTLAIEKAIISISRHMIPLQMIFVA</sequence>
<dbReference type="Proteomes" id="UP000243975">
    <property type="component" value="Unassembled WGS sequence"/>
</dbReference>
<evidence type="ECO:0000256" key="4">
    <source>
        <dbReference type="ARBA" id="ARBA00022552"/>
    </source>
</evidence>
<dbReference type="InterPro" id="IPR007276">
    <property type="entry name" value="Nop14"/>
</dbReference>
<reference evidence="8 9" key="1">
    <citation type="journal article" date="2016" name="Sci. Rep.">
        <title>The genome sequence of the outbreeding globe artichoke constructed de novo incorporating a phase-aware low-pass sequencing strategy of F1 progeny.</title>
        <authorList>
            <person name="Scaglione D."/>
            <person name="Reyes-Chin-Wo S."/>
            <person name="Acquadro A."/>
            <person name="Froenicke L."/>
            <person name="Portis E."/>
            <person name="Beitel C."/>
            <person name="Tirone M."/>
            <person name="Mauro R."/>
            <person name="Lo Monaco A."/>
            <person name="Mauromicale G."/>
            <person name="Faccioli P."/>
            <person name="Cattivelli L."/>
            <person name="Rieseberg L."/>
            <person name="Michelmore R."/>
            <person name="Lanteri S."/>
        </authorList>
    </citation>
    <scope>NUCLEOTIDE SEQUENCE [LARGE SCALE GENOMIC DNA]</scope>
    <source>
        <strain evidence="8">2C</strain>
    </source>
</reference>
<evidence type="ECO:0000256" key="6">
    <source>
        <dbReference type="ARBA" id="ARBA00024695"/>
    </source>
</evidence>
<evidence type="ECO:0000256" key="3">
    <source>
        <dbReference type="ARBA" id="ARBA00022517"/>
    </source>
</evidence>
<dbReference type="OMA" id="FLIEVHI"/>
<comment type="function">
    <text evidence="6">Involved in nucleolar processing of pre-18S ribosomal RNA. Has a role in the nuclear export of 40S pre-ribosomal subunit to the cytoplasm.</text>
</comment>
<organism evidence="8 9">
    <name type="scientific">Cynara cardunculus var. scolymus</name>
    <name type="common">Globe artichoke</name>
    <name type="synonym">Cynara scolymus</name>
    <dbReference type="NCBI Taxonomy" id="59895"/>
    <lineage>
        <taxon>Eukaryota</taxon>
        <taxon>Viridiplantae</taxon>
        <taxon>Streptophyta</taxon>
        <taxon>Embryophyta</taxon>
        <taxon>Tracheophyta</taxon>
        <taxon>Spermatophyta</taxon>
        <taxon>Magnoliopsida</taxon>
        <taxon>eudicotyledons</taxon>
        <taxon>Gunneridae</taxon>
        <taxon>Pentapetalae</taxon>
        <taxon>asterids</taxon>
        <taxon>campanulids</taxon>
        <taxon>Asterales</taxon>
        <taxon>Asteraceae</taxon>
        <taxon>Carduoideae</taxon>
        <taxon>Cardueae</taxon>
        <taxon>Carduinae</taxon>
        <taxon>Cynara</taxon>
    </lineage>
</organism>
<dbReference type="PANTHER" id="PTHR23183:SF0">
    <property type="entry name" value="NUCLEOLAR PROTEIN 14"/>
    <property type="match status" value="1"/>
</dbReference>
<keyword evidence="4" id="KW-0698">rRNA processing</keyword>
<accession>A0A103YA29</accession>
<evidence type="ECO:0000313" key="9">
    <source>
        <dbReference type="Proteomes" id="UP000243975"/>
    </source>
</evidence>
<gene>
    <name evidence="8" type="ORF">Ccrd_016388</name>
</gene>
<dbReference type="STRING" id="59895.A0A103YA29"/>
<feature type="region of interest" description="Disordered" evidence="7">
    <location>
        <begin position="1"/>
        <end position="28"/>
    </location>
</feature>
<comment type="subcellular location">
    <subcellularLocation>
        <location evidence="1">Nucleus</location>
        <location evidence="1">Nucleolus</location>
    </subcellularLocation>
</comment>
<comment type="caution">
    <text evidence="8">The sequence shown here is derived from an EMBL/GenBank/DDBJ whole genome shotgun (WGS) entry which is preliminary data.</text>
</comment>
<evidence type="ECO:0000256" key="2">
    <source>
        <dbReference type="ARBA" id="ARBA00007466"/>
    </source>
</evidence>
<proteinExistence type="inferred from homology"/>
<dbReference type="GO" id="GO:0030692">
    <property type="term" value="C:Noc4p-Nop14p complex"/>
    <property type="evidence" value="ECO:0007669"/>
    <property type="project" value="TreeGrafter"/>
</dbReference>
<evidence type="ECO:0000313" key="8">
    <source>
        <dbReference type="EMBL" id="KVI05292.1"/>
    </source>
</evidence>
<dbReference type="AlphaFoldDB" id="A0A103YA29"/>
<comment type="similarity">
    <text evidence="2">Belongs to the NOP14 family.</text>
</comment>
<dbReference type="GO" id="GO:0032040">
    <property type="term" value="C:small-subunit processome"/>
    <property type="evidence" value="ECO:0007669"/>
    <property type="project" value="InterPro"/>
</dbReference>
<protein>
    <submittedName>
        <fullName evidence="8">Uncharacterized protein</fullName>
    </submittedName>
</protein>
<keyword evidence="5" id="KW-0539">Nucleus</keyword>
<dbReference type="EMBL" id="LEKV01001880">
    <property type="protein sequence ID" value="KVI05292.1"/>
    <property type="molecule type" value="Genomic_DNA"/>
</dbReference>
<evidence type="ECO:0000256" key="1">
    <source>
        <dbReference type="ARBA" id="ARBA00004604"/>
    </source>
</evidence>
<dbReference type="PANTHER" id="PTHR23183">
    <property type="entry name" value="NOP14"/>
    <property type="match status" value="1"/>
</dbReference>
<dbReference type="Gramene" id="KVI05292">
    <property type="protein sequence ID" value="KVI05292"/>
    <property type="gene ID" value="Ccrd_016388"/>
</dbReference>
<keyword evidence="3" id="KW-0690">Ribosome biogenesis</keyword>
<evidence type="ECO:0000256" key="5">
    <source>
        <dbReference type="ARBA" id="ARBA00023242"/>
    </source>
</evidence>